<dbReference type="InterPro" id="IPR017996">
    <property type="entry name" value="MRJP/yellow-related"/>
</dbReference>
<feature type="transmembrane region" description="Helical" evidence="4">
    <location>
        <begin position="404"/>
        <end position="430"/>
    </location>
</feature>
<reference evidence="5 6" key="1">
    <citation type="journal article" date="2018" name="PLoS ONE">
        <title>The draft genome of Kipferlia bialata reveals reductive genome evolution in fornicate parasites.</title>
        <authorList>
            <person name="Tanifuji G."/>
            <person name="Takabayashi S."/>
            <person name="Kume K."/>
            <person name="Takagi M."/>
            <person name="Nakayama T."/>
            <person name="Kamikawa R."/>
            <person name="Inagaki Y."/>
            <person name="Hashimoto T."/>
        </authorList>
    </citation>
    <scope>NUCLEOTIDE SEQUENCE [LARGE SCALE GENOMIC DNA]</scope>
    <source>
        <strain evidence="5">NY0173</strain>
    </source>
</reference>
<dbReference type="Proteomes" id="UP000265618">
    <property type="component" value="Unassembled WGS sequence"/>
</dbReference>
<keyword evidence="3" id="KW-0964">Secreted</keyword>
<dbReference type="GO" id="GO:0005576">
    <property type="term" value="C:extracellular region"/>
    <property type="evidence" value="ECO:0007669"/>
    <property type="project" value="UniProtKB-SubCell"/>
</dbReference>
<evidence type="ECO:0000256" key="2">
    <source>
        <dbReference type="ARBA" id="ARBA00009127"/>
    </source>
</evidence>
<keyword evidence="4" id="KW-1133">Transmembrane helix</keyword>
<organism evidence="5 6">
    <name type="scientific">Kipferlia bialata</name>
    <dbReference type="NCBI Taxonomy" id="797122"/>
    <lineage>
        <taxon>Eukaryota</taxon>
        <taxon>Metamonada</taxon>
        <taxon>Carpediemonas-like organisms</taxon>
        <taxon>Kipferlia</taxon>
    </lineage>
</organism>
<comment type="similarity">
    <text evidence="2">Belongs to the major royal jelly protein family.</text>
</comment>
<dbReference type="Gene3D" id="2.120.10.30">
    <property type="entry name" value="TolB, C-terminal domain"/>
    <property type="match status" value="1"/>
</dbReference>
<evidence type="ECO:0000256" key="4">
    <source>
        <dbReference type="SAM" id="Phobius"/>
    </source>
</evidence>
<dbReference type="PANTHER" id="PTHR10009:SF18">
    <property type="entry name" value="PROTEIN YELLOW-LIKE PROTEIN"/>
    <property type="match status" value="1"/>
</dbReference>
<name>A0A9K3GM89_9EUKA</name>
<accession>A0A9K3GM89</accession>
<evidence type="ECO:0000313" key="5">
    <source>
        <dbReference type="EMBL" id="GIQ87360.1"/>
    </source>
</evidence>
<keyword evidence="4" id="KW-0812">Transmembrane</keyword>
<keyword evidence="6" id="KW-1185">Reference proteome</keyword>
<protein>
    <submittedName>
        <fullName evidence="5">Major royal jelly protein/protein yellow</fullName>
    </submittedName>
</protein>
<keyword evidence="4" id="KW-0472">Membrane</keyword>
<dbReference type="InterPro" id="IPR011042">
    <property type="entry name" value="6-blade_b-propeller_TolB-like"/>
</dbReference>
<sequence>MEGGYLYEWTYLMYDFDTDQERADYMDNAVYEHCMLGGVKVDHQDFGDTIYVSVPRWKPGVPSTLNTLVTDSVTGETVLRPFPSWEWNTIGDYTDGPVADGFDAEDRLWSVLGAVKLVVFDRDGSKVTDIEGHDPNRVFTDAEAPLSASFLNDLAIDTVNGVVYIADSGIPALEDEAQVNRGALLVYNYWTGDVYRLLDGSDYTTPDMDMALTIRGVTLYMLTGCDGIALTGDGEYLVFTALTSRQLNIVPTDAIWDKPGSVVPSRIVSVPMASAADGLHTDTAAGLYLTAIELDSILHLGDVGAVYRAMLTGATGGTPLTAMSLYTTLLTDHNSVWPDTISMAGRYMYHTTNNLDQYNADALDYSEGSVNYRIHRHYVGDLPYTLGSMYLDSHPAPPSKWEGVVWTVLKVVGVVAVGVLVFWIGLTIGVKGREAPYQRIEP</sequence>
<dbReference type="SUPFAM" id="SSF63829">
    <property type="entry name" value="Calcium-dependent phosphotriesterase"/>
    <property type="match status" value="1"/>
</dbReference>
<gene>
    <name evidence="5" type="ORF">KIPB_009385</name>
</gene>
<evidence type="ECO:0000256" key="1">
    <source>
        <dbReference type="ARBA" id="ARBA00004613"/>
    </source>
</evidence>
<comment type="caution">
    <text evidence="5">The sequence shown here is derived from an EMBL/GenBank/DDBJ whole genome shotgun (WGS) entry which is preliminary data.</text>
</comment>
<evidence type="ECO:0000313" key="6">
    <source>
        <dbReference type="Proteomes" id="UP000265618"/>
    </source>
</evidence>
<dbReference type="PANTHER" id="PTHR10009">
    <property type="entry name" value="PROTEIN YELLOW-RELATED"/>
    <property type="match status" value="1"/>
</dbReference>
<dbReference type="AlphaFoldDB" id="A0A9K3GM89"/>
<dbReference type="OrthoDB" id="7776143at2759"/>
<proteinExistence type="inferred from homology"/>
<comment type="subcellular location">
    <subcellularLocation>
        <location evidence="1">Secreted</location>
    </subcellularLocation>
</comment>
<evidence type="ECO:0000256" key="3">
    <source>
        <dbReference type="ARBA" id="ARBA00022525"/>
    </source>
</evidence>
<dbReference type="EMBL" id="BDIP01003174">
    <property type="protein sequence ID" value="GIQ87360.1"/>
    <property type="molecule type" value="Genomic_DNA"/>
</dbReference>